<name>A0A7S3L8G4_9STRA</name>
<dbReference type="Pfam" id="PF02308">
    <property type="entry name" value="MgtC"/>
    <property type="match status" value="1"/>
</dbReference>
<dbReference type="GO" id="GO:0005886">
    <property type="term" value="C:plasma membrane"/>
    <property type="evidence" value="ECO:0007669"/>
    <property type="project" value="UniProtKB-SubCell"/>
</dbReference>
<keyword evidence="3 7" id="KW-0812">Transmembrane</keyword>
<dbReference type="PANTHER" id="PTHR33778">
    <property type="entry name" value="PROTEIN MGTC"/>
    <property type="match status" value="1"/>
</dbReference>
<feature type="compositionally biased region" description="Basic residues" evidence="6">
    <location>
        <begin position="294"/>
        <end position="305"/>
    </location>
</feature>
<feature type="domain" description="MgtC/SapB/SrpB/YhiD N-terminal" evidence="8">
    <location>
        <begin position="96"/>
        <end position="230"/>
    </location>
</feature>
<sequence>MSLEHSSSFYRKGFDSYFTEVNFQKRVFYIVLVLFVASVVVICLLEPFLTPTSCVEAIDSDLTFGNSLFKYNPCRYKRKYYLLFLTPDECSFSRKLVIAVVLGGFIGWERRQADRPAGIRTMALVSLGSCLFTINSAFAFLDGPMGWDASRISAAIPSGVGFLGAGLIFKQQEKDEESGDVQHVVHGLTTAAAIWLSAAVGVACGGSLYFAATFGTAVMLVLLRFGPRMQDQNDQDGEHEDENRDMDSKPLEADLGYGGVEEEHRRSERTDRRGSETSSLLPGPEGLQRAKNPSVRKRAHLASLV</sequence>
<keyword evidence="2" id="KW-1003">Cell membrane</keyword>
<feature type="transmembrane region" description="Helical" evidence="7">
    <location>
        <begin position="208"/>
        <end position="225"/>
    </location>
</feature>
<comment type="subcellular location">
    <subcellularLocation>
        <location evidence="1">Cell membrane</location>
        <topology evidence="1">Multi-pass membrane protein</topology>
    </subcellularLocation>
</comment>
<evidence type="ECO:0000313" key="9">
    <source>
        <dbReference type="EMBL" id="CAE0414023.1"/>
    </source>
</evidence>
<protein>
    <recommendedName>
        <fullName evidence="8">MgtC/SapB/SrpB/YhiD N-terminal domain-containing protein</fullName>
    </recommendedName>
</protein>
<dbReference type="InterPro" id="IPR003416">
    <property type="entry name" value="MgtC/SapB/SrpB/YhiD_fam"/>
</dbReference>
<feature type="transmembrane region" description="Helical" evidence="7">
    <location>
        <begin position="27"/>
        <end position="49"/>
    </location>
</feature>
<keyword evidence="5 7" id="KW-0472">Membrane</keyword>
<gene>
    <name evidence="9" type="ORF">ACOF00016_LOCUS11266</name>
</gene>
<evidence type="ECO:0000256" key="2">
    <source>
        <dbReference type="ARBA" id="ARBA00022475"/>
    </source>
</evidence>
<feature type="region of interest" description="Disordered" evidence="6">
    <location>
        <begin position="231"/>
        <end position="305"/>
    </location>
</feature>
<organism evidence="9">
    <name type="scientific">Amphora coffeiformis</name>
    <dbReference type="NCBI Taxonomy" id="265554"/>
    <lineage>
        <taxon>Eukaryota</taxon>
        <taxon>Sar</taxon>
        <taxon>Stramenopiles</taxon>
        <taxon>Ochrophyta</taxon>
        <taxon>Bacillariophyta</taxon>
        <taxon>Bacillariophyceae</taxon>
        <taxon>Bacillariophycidae</taxon>
        <taxon>Thalassiophysales</taxon>
        <taxon>Catenulaceae</taxon>
        <taxon>Amphora</taxon>
    </lineage>
</organism>
<proteinExistence type="predicted"/>
<feature type="transmembrane region" description="Helical" evidence="7">
    <location>
        <begin position="121"/>
        <end position="140"/>
    </location>
</feature>
<dbReference type="AlphaFoldDB" id="A0A7S3L8G4"/>
<dbReference type="PRINTS" id="PR01837">
    <property type="entry name" value="MGTCSAPBPROT"/>
</dbReference>
<dbReference type="InterPro" id="IPR049177">
    <property type="entry name" value="MgtC_SapB_SrpB_YhiD_N"/>
</dbReference>
<reference evidence="9" key="1">
    <citation type="submission" date="2021-01" db="EMBL/GenBank/DDBJ databases">
        <authorList>
            <person name="Corre E."/>
            <person name="Pelletier E."/>
            <person name="Niang G."/>
            <person name="Scheremetjew M."/>
            <person name="Finn R."/>
            <person name="Kale V."/>
            <person name="Holt S."/>
            <person name="Cochrane G."/>
            <person name="Meng A."/>
            <person name="Brown T."/>
            <person name="Cohen L."/>
        </authorList>
    </citation>
    <scope>NUCLEOTIDE SEQUENCE</scope>
    <source>
        <strain evidence="9">CCMP127</strain>
    </source>
</reference>
<evidence type="ECO:0000256" key="3">
    <source>
        <dbReference type="ARBA" id="ARBA00022692"/>
    </source>
</evidence>
<keyword evidence="4 7" id="KW-1133">Transmembrane helix</keyword>
<accession>A0A7S3L8G4</accession>
<feature type="compositionally biased region" description="Basic and acidic residues" evidence="6">
    <location>
        <begin position="241"/>
        <end position="252"/>
    </location>
</feature>
<evidence type="ECO:0000256" key="1">
    <source>
        <dbReference type="ARBA" id="ARBA00004651"/>
    </source>
</evidence>
<feature type="compositionally biased region" description="Basic and acidic residues" evidence="6">
    <location>
        <begin position="261"/>
        <end position="275"/>
    </location>
</feature>
<evidence type="ECO:0000259" key="8">
    <source>
        <dbReference type="Pfam" id="PF02308"/>
    </source>
</evidence>
<evidence type="ECO:0000256" key="5">
    <source>
        <dbReference type="ARBA" id="ARBA00023136"/>
    </source>
</evidence>
<dbReference type="EMBL" id="HBIM01013998">
    <property type="protein sequence ID" value="CAE0414023.1"/>
    <property type="molecule type" value="Transcribed_RNA"/>
</dbReference>
<evidence type="ECO:0000256" key="7">
    <source>
        <dbReference type="SAM" id="Phobius"/>
    </source>
</evidence>
<dbReference type="PANTHER" id="PTHR33778:SF1">
    <property type="entry name" value="MAGNESIUM TRANSPORTER YHID-RELATED"/>
    <property type="match status" value="1"/>
</dbReference>
<evidence type="ECO:0000256" key="6">
    <source>
        <dbReference type="SAM" id="MobiDB-lite"/>
    </source>
</evidence>
<evidence type="ECO:0000256" key="4">
    <source>
        <dbReference type="ARBA" id="ARBA00022989"/>
    </source>
</evidence>